<reference evidence="1 2" key="1">
    <citation type="journal article" date="2011" name="PLoS Genet.">
        <title>Finished genome of the fungal wheat pathogen Mycosphaerella graminicola reveals dispensome structure, chromosome plasticity, and stealth pathogenesis.</title>
        <authorList>
            <person name="Goodwin S.B."/>
            <person name="Ben M'barek S."/>
            <person name="Dhillon B."/>
            <person name="Wittenberg A.H.J."/>
            <person name="Crane C.F."/>
            <person name="Hane J.K."/>
            <person name="Foster A.J."/>
            <person name="Van der Lee T.A.J."/>
            <person name="Grimwood J."/>
            <person name="Aerts A."/>
            <person name="Antoniw J."/>
            <person name="Bailey A."/>
            <person name="Bluhm B."/>
            <person name="Bowler J."/>
            <person name="Bristow J."/>
            <person name="van der Burgt A."/>
            <person name="Canto-Canche B."/>
            <person name="Churchill A.C.L."/>
            <person name="Conde-Ferraez L."/>
            <person name="Cools H.J."/>
            <person name="Coutinho P.M."/>
            <person name="Csukai M."/>
            <person name="Dehal P."/>
            <person name="De Wit P."/>
            <person name="Donzelli B."/>
            <person name="van de Geest H.C."/>
            <person name="van Ham R.C.H.J."/>
            <person name="Hammond-Kosack K.E."/>
            <person name="Henrissat B."/>
            <person name="Kilian A."/>
            <person name="Kobayashi A.K."/>
            <person name="Koopmann E."/>
            <person name="Kourmpetis Y."/>
            <person name="Kuzniar A."/>
            <person name="Lindquist E."/>
            <person name="Lombard V."/>
            <person name="Maliepaard C."/>
            <person name="Martins N."/>
            <person name="Mehrabi R."/>
            <person name="Nap J.P.H."/>
            <person name="Ponomarenko A."/>
            <person name="Rudd J.J."/>
            <person name="Salamov A."/>
            <person name="Schmutz J."/>
            <person name="Schouten H.J."/>
            <person name="Shapiro H."/>
            <person name="Stergiopoulos I."/>
            <person name="Torriani S.F.F."/>
            <person name="Tu H."/>
            <person name="de Vries R.P."/>
            <person name="Waalwijk C."/>
            <person name="Ware S.B."/>
            <person name="Wiebenga A."/>
            <person name="Zwiers L.-H."/>
            <person name="Oliver R.P."/>
            <person name="Grigoriev I.V."/>
            <person name="Kema G.H.J."/>
        </authorList>
    </citation>
    <scope>NUCLEOTIDE SEQUENCE [LARGE SCALE GENOMIC DNA]</scope>
    <source>
        <strain evidence="2">CBS 115943 / IPO323</strain>
    </source>
</reference>
<accession>F9X1W8</accession>
<organism evidence="1 2">
    <name type="scientific">Zymoseptoria tritici (strain CBS 115943 / IPO323)</name>
    <name type="common">Speckled leaf blotch fungus</name>
    <name type="synonym">Septoria tritici</name>
    <dbReference type="NCBI Taxonomy" id="336722"/>
    <lineage>
        <taxon>Eukaryota</taxon>
        <taxon>Fungi</taxon>
        <taxon>Dikarya</taxon>
        <taxon>Ascomycota</taxon>
        <taxon>Pezizomycotina</taxon>
        <taxon>Dothideomycetes</taxon>
        <taxon>Dothideomycetidae</taxon>
        <taxon>Mycosphaerellales</taxon>
        <taxon>Mycosphaerellaceae</taxon>
        <taxon>Zymoseptoria</taxon>
    </lineage>
</organism>
<feature type="non-terminal residue" evidence="1">
    <location>
        <position position="65"/>
    </location>
</feature>
<proteinExistence type="predicted"/>
<dbReference type="HOGENOM" id="CLU_2856149_0_0_1"/>
<dbReference type="KEGG" id="ztr:MYCGRDRAFT_103001"/>
<dbReference type="EMBL" id="CM001197">
    <property type="protein sequence ID" value="EGP90801.1"/>
    <property type="molecule type" value="Genomic_DNA"/>
</dbReference>
<dbReference type="Proteomes" id="UP000008062">
    <property type="component" value="Chromosome 2"/>
</dbReference>
<keyword evidence="2" id="KW-1185">Reference proteome</keyword>
<evidence type="ECO:0000313" key="2">
    <source>
        <dbReference type="Proteomes" id="UP000008062"/>
    </source>
</evidence>
<dbReference type="RefSeq" id="XP_003855825.1">
    <property type="nucleotide sequence ID" value="XM_003855777.1"/>
</dbReference>
<gene>
    <name evidence="1" type="ORF">MYCGRDRAFT_103001</name>
</gene>
<evidence type="ECO:0000313" key="1">
    <source>
        <dbReference type="EMBL" id="EGP90801.1"/>
    </source>
</evidence>
<name>F9X1W8_ZYMTI</name>
<protein>
    <submittedName>
        <fullName evidence="1">Uncharacterized protein</fullName>
    </submittedName>
</protein>
<dbReference type="InParanoid" id="F9X1W8"/>
<dbReference type="AlphaFoldDB" id="F9X1W8"/>
<sequence>MRPTPRAMRWGDWEMHHTINDDLSSEHVLLLLQRFNTRGDVQDLLLAHRESQNFHPDWQCWILWM</sequence>
<dbReference type="GeneID" id="13395907"/>